<dbReference type="EMBL" id="KV425919">
    <property type="protein sequence ID" value="KZV98428.1"/>
    <property type="molecule type" value="Genomic_DNA"/>
</dbReference>
<dbReference type="AlphaFoldDB" id="A0A165LWK1"/>
<reference evidence="1 2" key="1">
    <citation type="journal article" date="2016" name="Mol. Biol. Evol.">
        <title>Comparative Genomics of Early-Diverging Mushroom-Forming Fungi Provides Insights into the Origins of Lignocellulose Decay Capabilities.</title>
        <authorList>
            <person name="Nagy L.G."/>
            <person name="Riley R."/>
            <person name="Tritt A."/>
            <person name="Adam C."/>
            <person name="Daum C."/>
            <person name="Floudas D."/>
            <person name="Sun H."/>
            <person name="Yadav J.S."/>
            <person name="Pangilinan J."/>
            <person name="Larsson K.H."/>
            <person name="Matsuura K."/>
            <person name="Barry K."/>
            <person name="Labutti K."/>
            <person name="Kuo R."/>
            <person name="Ohm R.A."/>
            <person name="Bhattacharya S.S."/>
            <person name="Shirouzu T."/>
            <person name="Yoshinaga Y."/>
            <person name="Martin F.M."/>
            <person name="Grigoriev I.V."/>
            <person name="Hibbett D.S."/>
        </authorList>
    </citation>
    <scope>NUCLEOTIDE SEQUENCE [LARGE SCALE GENOMIC DNA]</scope>
    <source>
        <strain evidence="1 2">HHB12029</strain>
    </source>
</reference>
<dbReference type="InParanoid" id="A0A165LWK1"/>
<accession>A0A165LWK1</accession>
<evidence type="ECO:0000313" key="1">
    <source>
        <dbReference type="EMBL" id="KZV98428.1"/>
    </source>
</evidence>
<keyword evidence="2" id="KW-1185">Reference proteome</keyword>
<evidence type="ECO:0000313" key="2">
    <source>
        <dbReference type="Proteomes" id="UP000077266"/>
    </source>
</evidence>
<organism evidence="1 2">
    <name type="scientific">Exidia glandulosa HHB12029</name>
    <dbReference type="NCBI Taxonomy" id="1314781"/>
    <lineage>
        <taxon>Eukaryota</taxon>
        <taxon>Fungi</taxon>
        <taxon>Dikarya</taxon>
        <taxon>Basidiomycota</taxon>
        <taxon>Agaricomycotina</taxon>
        <taxon>Agaricomycetes</taxon>
        <taxon>Auriculariales</taxon>
        <taxon>Exidiaceae</taxon>
        <taxon>Exidia</taxon>
    </lineage>
</organism>
<name>A0A165LWK1_EXIGL</name>
<sequence length="208" mass="22414">MQATPNPQTGASTAVVAVNPNLNVLPQRRRRPNTFNLVIRAIYAANREIPYKRAIEIYRELGRASDPLLVNARRAADIVLGPVPITHNDPSEVRHRLSGIRRVRDSSDEVEDDSKVPEQVLQAHVAAMEKFVLGGEDTNKRAARLEFGLDWITEAVIHGGRAGDVLDDGCDIDAAMEGIVYGVGMRSRRAGDGGGGGGGGGCADIKRQ</sequence>
<protein>
    <submittedName>
        <fullName evidence="1">Uncharacterized protein</fullName>
    </submittedName>
</protein>
<dbReference type="Proteomes" id="UP000077266">
    <property type="component" value="Unassembled WGS sequence"/>
</dbReference>
<gene>
    <name evidence="1" type="ORF">EXIGLDRAFT_701210</name>
</gene>
<proteinExistence type="predicted"/>